<dbReference type="PANTHER" id="PTHR21221:SF1">
    <property type="entry name" value="UREIDOGLYCOLATE LYASE"/>
    <property type="match status" value="1"/>
</dbReference>
<dbReference type="InterPro" id="IPR047233">
    <property type="entry name" value="UAH_cupin"/>
</dbReference>
<dbReference type="GO" id="GO:0000256">
    <property type="term" value="P:allantoin catabolic process"/>
    <property type="evidence" value="ECO:0007669"/>
    <property type="project" value="InterPro"/>
</dbReference>
<dbReference type="SUPFAM" id="SSF51182">
    <property type="entry name" value="RmlC-like cupins"/>
    <property type="match status" value="1"/>
</dbReference>
<evidence type="ECO:0008006" key="7">
    <source>
        <dbReference type="Google" id="ProtNLM"/>
    </source>
</evidence>
<dbReference type="InterPro" id="IPR007247">
    <property type="entry name" value="Ureidogly_lyase"/>
</dbReference>
<dbReference type="PANTHER" id="PTHR21221">
    <property type="entry name" value="UREIDOGLYCOLATE HYDROLASE"/>
    <property type="match status" value="1"/>
</dbReference>
<dbReference type="CDD" id="cd20298">
    <property type="entry name" value="cupin_UAH"/>
    <property type="match status" value="1"/>
</dbReference>
<proteinExistence type="predicted"/>
<name>A0A8H3FX83_9LECA</name>
<comment type="caution">
    <text evidence="5">The sequence shown here is derived from an EMBL/GenBank/DDBJ whole genome shotgun (WGS) entry which is preliminary data.</text>
</comment>
<keyword evidence="6" id="KW-1185">Reference proteome</keyword>
<organism evidence="5 6">
    <name type="scientific">Heterodermia speciosa</name>
    <dbReference type="NCBI Taxonomy" id="116794"/>
    <lineage>
        <taxon>Eukaryota</taxon>
        <taxon>Fungi</taxon>
        <taxon>Dikarya</taxon>
        <taxon>Ascomycota</taxon>
        <taxon>Pezizomycotina</taxon>
        <taxon>Lecanoromycetes</taxon>
        <taxon>OSLEUM clade</taxon>
        <taxon>Lecanoromycetidae</taxon>
        <taxon>Caliciales</taxon>
        <taxon>Physciaceae</taxon>
        <taxon>Heterodermia</taxon>
    </lineage>
</organism>
<dbReference type="AlphaFoldDB" id="A0A8H3FX83"/>
<dbReference type="GO" id="GO:0050385">
    <property type="term" value="F:ureidoglycolate lyase activity"/>
    <property type="evidence" value="ECO:0007669"/>
    <property type="project" value="UniProtKB-EC"/>
</dbReference>
<evidence type="ECO:0000313" key="5">
    <source>
        <dbReference type="EMBL" id="CAF9932613.1"/>
    </source>
</evidence>
<keyword evidence="2" id="KW-0659">Purine metabolism</keyword>
<reference evidence="5" key="1">
    <citation type="submission" date="2021-03" db="EMBL/GenBank/DDBJ databases">
        <authorList>
            <person name="Tagirdzhanova G."/>
        </authorList>
    </citation>
    <scope>NUCLEOTIDE SEQUENCE</scope>
</reference>
<evidence type="ECO:0000256" key="2">
    <source>
        <dbReference type="ARBA" id="ARBA00022631"/>
    </source>
</evidence>
<dbReference type="Proteomes" id="UP000664521">
    <property type="component" value="Unassembled WGS sequence"/>
</dbReference>
<protein>
    <recommendedName>
        <fullName evidence="7">Ureidoglycolate hydrolase</fullName>
    </recommendedName>
</protein>
<sequence>MPPANATTRWNIISQPLTRSGFAPYGDVIENPIAHHVNSIPSDLPSSPVPFILANQNTALKASPVSSMQNKYHESLTKRIGEPVMSMFACFPRELDPDAAGKSIFRVRILERHPFTTQTFIPMGLSPDDPSTKYLVIVAPTLPSEQQTPQKGPPDLQNLRAFVAHGRQAVTYGAGTWHAPMVVVGEKRIDFVVVQSVNGVSEDDCQEVEIEQEGVSVSFPLKERRSTGAAKL</sequence>
<dbReference type="InterPro" id="IPR024060">
    <property type="entry name" value="Ureidoglycolate_lyase_dom_sf"/>
</dbReference>
<dbReference type="GO" id="GO:0004848">
    <property type="term" value="F:ureidoglycolate hydrolase activity"/>
    <property type="evidence" value="ECO:0007669"/>
    <property type="project" value="InterPro"/>
</dbReference>
<dbReference type="Gene3D" id="2.60.120.480">
    <property type="entry name" value="Ureidoglycolate hydrolase"/>
    <property type="match status" value="1"/>
</dbReference>
<evidence type="ECO:0000256" key="4">
    <source>
        <dbReference type="ARBA" id="ARBA00047684"/>
    </source>
</evidence>
<keyword evidence="3" id="KW-0456">Lyase</keyword>
<accession>A0A8H3FX83</accession>
<evidence type="ECO:0000256" key="3">
    <source>
        <dbReference type="ARBA" id="ARBA00023239"/>
    </source>
</evidence>
<dbReference type="GO" id="GO:0006144">
    <property type="term" value="P:purine nucleobase metabolic process"/>
    <property type="evidence" value="ECO:0007669"/>
    <property type="project" value="UniProtKB-KW"/>
</dbReference>
<evidence type="ECO:0000256" key="1">
    <source>
        <dbReference type="ARBA" id="ARBA00011738"/>
    </source>
</evidence>
<dbReference type="Pfam" id="PF04115">
    <property type="entry name" value="Ureidogly_lyase"/>
    <property type="match status" value="1"/>
</dbReference>
<dbReference type="InterPro" id="IPR011051">
    <property type="entry name" value="RmlC_Cupin_sf"/>
</dbReference>
<comment type="catalytic activity">
    <reaction evidence="4">
        <text>(S)-ureidoglycolate = urea + glyoxylate</text>
        <dbReference type="Rhea" id="RHEA:11304"/>
        <dbReference type="ChEBI" id="CHEBI:16199"/>
        <dbReference type="ChEBI" id="CHEBI:36655"/>
        <dbReference type="ChEBI" id="CHEBI:57296"/>
        <dbReference type="EC" id="4.3.2.3"/>
    </reaction>
</comment>
<dbReference type="OrthoDB" id="10266039at2759"/>
<evidence type="ECO:0000313" key="6">
    <source>
        <dbReference type="Proteomes" id="UP000664521"/>
    </source>
</evidence>
<comment type="subunit">
    <text evidence="1">Homodimer.</text>
</comment>
<gene>
    <name evidence="5" type="ORF">HETSPECPRED_008402</name>
</gene>
<dbReference type="EMBL" id="CAJPDS010000064">
    <property type="protein sequence ID" value="CAF9932613.1"/>
    <property type="molecule type" value="Genomic_DNA"/>
</dbReference>